<dbReference type="RefSeq" id="WP_150598908.1">
    <property type="nucleotide sequence ID" value="NZ_CABPRW010000002.1"/>
</dbReference>
<accession>A0A5E4SWF8</accession>
<evidence type="ECO:0000313" key="1">
    <source>
        <dbReference type="EMBL" id="VVD78139.1"/>
    </source>
</evidence>
<dbReference type="Proteomes" id="UP000382577">
    <property type="component" value="Unassembled WGS sequence"/>
</dbReference>
<proteinExistence type="predicted"/>
<gene>
    <name evidence="1" type="ORF">PFI31113_00966</name>
</gene>
<evidence type="ECO:0000313" key="2">
    <source>
        <dbReference type="Proteomes" id="UP000382577"/>
    </source>
</evidence>
<dbReference type="AlphaFoldDB" id="A0A5E4SWF8"/>
<dbReference type="EMBL" id="CABPRW010000002">
    <property type="protein sequence ID" value="VVD78139.1"/>
    <property type="molecule type" value="Genomic_DNA"/>
</dbReference>
<reference evidence="1 2" key="1">
    <citation type="submission" date="2019-08" db="EMBL/GenBank/DDBJ databases">
        <authorList>
            <person name="Peeters C."/>
        </authorList>
    </citation>
    <scope>NUCLEOTIDE SEQUENCE [LARGE SCALE GENOMIC DNA]</scope>
    <source>
        <strain evidence="1 2">LMG 31113</strain>
    </source>
</reference>
<sequence length="86" mass="9324">MPSITKPMRSYAPRANNRDHTMSVCMSLAERAEIDAFAKIAVTGKTISASFSARRLIGIGVALQDSYPEVFTRLHAEVAEKLGKAA</sequence>
<protein>
    <submittedName>
        <fullName evidence="1">Uncharacterized protein</fullName>
    </submittedName>
</protein>
<organism evidence="1 2">
    <name type="scientific">Pandoraea fibrosis</name>
    <dbReference type="NCBI Taxonomy" id="1891094"/>
    <lineage>
        <taxon>Bacteria</taxon>
        <taxon>Pseudomonadati</taxon>
        <taxon>Pseudomonadota</taxon>
        <taxon>Betaproteobacteria</taxon>
        <taxon>Burkholderiales</taxon>
        <taxon>Burkholderiaceae</taxon>
        <taxon>Pandoraea</taxon>
    </lineage>
</organism>
<name>A0A5E4SWF8_9BURK</name>